<comment type="caution">
    <text evidence="1">The sequence shown here is derived from an EMBL/GenBank/DDBJ whole genome shotgun (WGS) entry which is preliminary data.</text>
</comment>
<proteinExistence type="predicted"/>
<sequence length="156" mass="17356">MAASQLLNQHPIVKQDIILSYSARFFRPLEPWFSTHPIDGDRFPGKFFRLLLQQKEAGICAKMLISNRGSLKGAAGRAIGKPNLTPIPMARRMASFVPEELAPSYYTKTAETGVHDIESQIEKSSARISKYSDDAKETLPIVDKVSTRYKAETASV</sequence>
<reference evidence="1" key="1">
    <citation type="submission" date="2020-08" db="EMBL/GenBank/DDBJ databases">
        <title>Multicomponent nature underlies the extraordinary mechanical properties of spider dragline silk.</title>
        <authorList>
            <person name="Kono N."/>
            <person name="Nakamura H."/>
            <person name="Mori M."/>
            <person name="Yoshida Y."/>
            <person name="Ohtoshi R."/>
            <person name="Malay A.D."/>
            <person name="Moran D.A.P."/>
            <person name="Tomita M."/>
            <person name="Numata K."/>
            <person name="Arakawa K."/>
        </authorList>
    </citation>
    <scope>NUCLEOTIDE SEQUENCE</scope>
</reference>
<name>A0A8X6IWX2_NEPPI</name>
<evidence type="ECO:0000313" key="1">
    <source>
        <dbReference type="EMBL" id="GFS63204.1"/>
    </source>
</evidence>
<accession>A0A8X6IWX2</accession>
<evidence type="ECO:0000313" key="2">
    <source>
        <dbReference type="Proteomes" id="UP000887013"/>
    </source>
</evidence>
<organism evidence="1 2">
    <name type="scientific">Nephila pilipes</name>
    <name type="common">Giant wood spider</name>
    <name type="synonym">Nephila maculata</name>
    <dbReference type="NCBI Taxonomy" id="299642"/>
    <lineage>
        <taxon>Eukaryota</taxon>
        <taxon>Metazoa</taxon>
        <taxon>Ecdysozoa</taxon>
        <taxon>Arthropoda</taxon>
        <taxon>Chelicerata</taxon>
        <taxon>Arachnida</taxon>
        <taxon>Araneae</taxon>
        <taxon>Araneomorphae</taxon>
        <taxon>Entelegynae</taxon>
        <taxon>Araneoidea</taxon>
        <taxon>Nephilidae</taxon>
        <taxon>Nephila</taxon>
    </lineage>
</organism>
<dbReference type="EMBL" id="BMAW01047893">
    <property type="protein sequence ID" value="GFS63204.1"/>
    <property type="molecule type" value="Genomic_DNA"/>
</dbReference>
<protein>
    <submittedName>
        <fullName evidence="1">Uncharacterized protein</fullName>
    </submittedName>
</protein>
<keyword evidence="2" id="KW-1185">Reference proteome</keyword>
<dbReference type="Proteomes" id="UP000887013">
    <property type="component" value="Unassembled WGS sequence"/>
</dbReference>
<dbReference type="AlphaFoldDB" id="A0A8X6IWX2"/>
<gene>
    <name evidence="1" type="ORF">NPIL_336621</name>
</gene>